<comment type="caution">
    <text evidence="1">The sequence shown here is derived from an EMBL/GenBank/DDBJ whole genome shotgun (WGS) entry which is preliminary data.</text>
</comment>
<dbReference type="EMBL" id="ATIB01000034">
    <property type="protein sequence ID" value="EQB04408.1"/>
    <property type="molecule type" value="Genomic_DNA"/>
</dbReference>
<dbReference type="AlphaFoldDB" id="T0GWV9"/>
<keyword evidence="2" id="KW-1185">Reference proteome</keyword>
<reference evidence="1 2" key="1">
    <citation type="journal article" date="2013" name="Genome Announc.">
        <title>Draft Genome Sequence of a Hexachlorocyclohexane-Degrading Bacterium, Sphingobium baderi Strain LL03T.</title>
        <authorList>
            <person name="Kaur J."/>
            <person name="Verma H."/>
            <person name="Tripathi C."/>
            <person name="Khurana J.P."/>
            <person name="Lal R."/>
        </authorList>
    </citation>
    <scope>NUCLEOTIDE SEQUENCE [LARGE SCALE GENOMIC DNA]</scope>
    <source>
        <strain evidence="1 2">LL03</strain>
    </source>
</reference>
<protein>
    <submittedName>
        <fullName evidence="1">Uncharacterized protein</fullName>
    </submittedName>
</protein>
<accession>T0GWV9</accession>
<evidence type="ECO:0000313" key="2">
    <source>
        <dbReference type="Proteomes" id="UP000015524"/>
    </source>
</evidence>
<name>T0GWV9_9SPHN</name>
<sequence length="43" mass="4855">MRDGTFFMTAILSESFRRHDSESWHLSFLGPTKPKGISLLSLG</sequence>
<dbReference type="Proteomes" id="UP000015524">
    <property type="component" value="Unassembled WGS sequence"/>
</dbReference>
<proteinExistence type="predicted"/>
<gene>
    <name evidence="1" type="ORF">L485_04110</name>
</gene>
<dbReference type="PATRIC" id="fig|1114964.3.peg.784"/>
<evidence type="ECO:0000313" key="1">
    <source>
        <dbReference type="EMBL" id="EQB04408.1"/>
    </source>
</evidence>
<organism evidence="1 2">
    <name type="scientific">Sphingobium baderi LL03</name>
    <dbReference type="NCBI Taxonomy" id="1114964"/>
    <lineage>
        <taxon>Bacteria</taxon>
        <taxon>Pseudomonadati</taxon>
        <taxon>Pseudomonadota</taxon>
        <taxon>Alphaproteobacteria</taxon>
        <taxon>Sphingomonadales</taxon>
        <taxon>Sphingomonadaceae</taxon>
        <taxon>Sphingobium</taxon>
    </lineage>
</organism>